<evidence type="ECO:0000259" key="2">
    <source>
        <dbReference type="PROSITE" id="PS50195"/>
    </source>
</evidence>
<dbReference type="SMART" id="SM00312">
    <property type="entry name" value="PX"/>
    <property type="match status" value="1"/>
</dbReference>
<reference evidence="3" key="1">
    <citation type="submission" date="2021-02" db="EMBL/GenBank/DDBJ databases">
        <title>First Annotated Genome of the Yellow-green Alga Tribonema minus.</title>
        <authorList>
            <person name="Mahan K.M."/>
        </authorList>
    </citation>
    <scope>NUCLEOTIDE SEQUENCE</scope>
    <source>
        <strain evidence="3">UTEX B ZZ1240</strain>
    </source>
</reference>
<dbReference type="InterPro" id="IPR001683">
    <property type="entry name" value="PX_dom"/>
</dbReference>
<feature type="compositionally biased region" description="Gly residues" evidence="1">
    <location>
        <begin position="258"/>
        <end position="276"/>
    </location>
</feature>
<feature type="region of interest" description="Disordered" evidence="1">
    <location>
        <begin position="334"/>
        <end position="382"/>
    </location>
</feature>
<feature type="domain" description="PX" evidence="2">
    <location>
        <begin position="169"/>
        <end position="334"/>
    </location>
</feature>
<evidence type="ECO:0000313" key="3">
    <source>
        <dbReference type="EMBL" id="KAG5185023.1"/>
    </source>
</evidence>
<feature type="region of interest" description="Disordered" evidence="1">
    <location>
        <begin position="544"/>
        <end position="568"/>
    </location>
</feature>
<organism evidence="3 4">
    <name type="scientific">Tribonema minus</name>
    <dbReference type="NCBI Taxonomy" id="303371"/>
    <lineage>
        <taxon>Eukaryota</taxon>
        <taxon>Sar</taxon>
        <taxon>Stramenopiles</taxon>
        <taxon>Ochrophyta</taxon>
        <taxon>PX clade</taxon>
        <taxon>Xanthophyceae</taxon>
        <taxon>Tribonematales</taxon>
        <taxon>Tribonemataceae</taxon>
        <taxon>Tribonema</taxon>
    </lineage>
</organism>
<feature type="region of interest" description="Disordered" evidence="1">
    <location>
        <begin position="256"/>
        <end position="279"/>
    </location>
</feature>
<dbReference type="SUPFAM" id="SSF64268">
    <property type="entry name" value="PX domain"/>
    <property type="match status" value="1"/>
</dbReference>
<comment type="caution">
    <text evidence="3">The sequence shown here is derived from an EMBL/GenBank/DDBJ whole genome shotgun (WGS) entry which is preliminary data.</text>
</comment>
<evidence type="ECO:0000256" key="1">
    <source>
        <dbReference type="SAM" id="MobiDB-lite"/>
    </source>
</evidence>
<evidence type="ECO:0000313" key="4">
    <source>
        <dbReference type="Proteomes" id="UP000664859"/>
    </source>
</evidence>
<name>A0A835Z246_9STRA</name>
<feature type="compositionally biased region" description="Low complexity" evidence="1">
    <location>
        <begin position="337"/>
        <end position="376"/>
    </location>
</feature>
<accession>A0A835Z246</accession>
<dbReference type="InterPro" id="IPR036871">
    <property type="entry name" value="PX_dom_sf"/>
</dbReference>
<dbReference type="AlphaFoldDB" id="A0A835Z246"/>
<keyword evidence="4" id="KW-1185">Reference proteome</keyword>
<dbReference type="CDD" id="cd06093">
    <property type="entry name" value="PX_domain"/>
    <property type="match status" value="1"/>
</dbReference>
<dbReference type="GO" id="GO:0035091">
    <property type="term" value="F:phosphatidylinositol binding"/>
    <property type="evidence" value="ECO:0007669"/>
    <property type="project" value="InterPro"/>
</dbReference>
<gene>
    <name evidence="3" type="ORF">JKP88DRAFT_354308</name>
</gene>
<protein>
    <recommendedName>
        <fullName evidence="2">PX domain-containing protein</fullName>
    </recommendedName>
</protein>
<dbReference type="PROSITE" id="PS50195">
    <property type="entry name" value="PX"/>
    <property type="match status" value="1"/>
</dbReference>
<dbReference type="Proteomes" id="UP000664859">
    <property type="component" value="Unassembled WGS sequence"/>
</dbReference>
<dbReference type="EMBL" id="JAFCMP010000145">
    <property type="protein sequence ID" value="KAG5185023.1"/>
    <property type="molecule type" value="Genomic_DNA"/>
</dbReference>
<dbReference type="Pfam" id="PF00787">
    <property type="entry name" value="PX"/>
    <property type="match status" value="1"/>
</dbReference>
<sequence length="568" mass="56788">MGLVLSTLGLGLTWAVCLSLVLAVAAVLQLPDNVVREGIRPGLAGARAWALLRLLVSELPPPHSPASKRGGAPASSSSLTVTAVTARQQRSPSPRAAAAAAAAASVLSAASGDDPAGGVAVATVKPAAAAAAAAAAAGGGRTLLPAAMAAAGGRHSQTAKQAHRRARLQFLEGLSAAVHEPRIVDAQFVSYKVELALPLRRTLAAVRVGDARGAGAGAGVGGEGEGGARQDVAQWAVWRRITDFAVLRAALLKAEANHGGGGGSGTGSSGGGGGGNSAVSLPVLPHSLRRTFEPDHLAKRAARLHRFMEVVLQDPLMRTSQDLFDFITPREWDAALPQTSTPTQTTTSTTPAQHRRSSSLAAAAAAMASAADRSTAQQSSLANQNTRAVAAAPASAAAAAAALDDVSSGGGETPVASPRLGLRDLERASEQSSIALGEQSQSDCPLGARLAAARASFAARSLDSGATVTSVTLLAVIPNHTSRIARLAAARASIAARSLASGASRGARQIKANMNTGSLHFKPAAAAATGASLKLAAVAKLSGLKRESAPPRPQSDGHGALGGADAQL</sequence>
<feature type="compositionally biased region" description="Low complexity" evidence="1">
    <location>
        <begin position="72"/>
        <end position="95"/>
    </location>
</feature>
<dbReference type="Gene3D" id="3.30.1520.10">
    <property type="entry name" value="Phox-like domain"/>
    <property type="match status" value="1"/>
</dbReference>
<proteinExistence type="predicted"/>
<feature type="region of interest" description="Disordered" evidence="1">
    <location>
        <begin position="62"/>
        <end position="95"/>
    </location>
</feature>